<comment type="similarity">
    <text evidence="8 9">Belongs to the TonB-dependent receptor family.</text>
</comment>
<feature type="domain" description="TonB-dependent receptor-like beta-barrel" evidence="11">
    <location>
        <begin position="370"/>
        <end position="789"/>
    </location>
</feature>
<gene>
    <name evidence="13" type="ORF">N425_09955</name>
</gene>
<evidence type="ECO:0000256" key="3">
    <source>
        <dbReference type="ARBA" id="ARBA00022452"/>
    </source>
</evidence>
<dbReference type="SUPFAM" id="SSF49464">
    <property type="entry name" value="Carboxypeptidase regulatory domain-like"/>
    <property type="match status" value="1"/>
</dbReference>
<evidence type="ECO:0000256" key="7">
    <source>
        <dbReference type="ARBA" id="ARBA00023237"/>
    </source>
</evidence>
<evidence type="ECO:0000256" key="4">
    <source>
        <dbReference type="ARBA" id="ARBA00022692"/>
    </source>
</evidence>
<dbReference type="PATRIC" id="fig|1411148.3.peg.1594"/>
<evidence type="ECO:0000256" key="9">
    <source>
        <dbReference type="RuleBase" id="RU003357"/>
    </source>
</evidence>
<dbReference type="Pfam" id="PF00593">
    <property type="entry name" value="TonB_dep_Rec_b-barrel"/>
    <property type="match status" value="1"/>
</dbReference>
<keyword evidence="5 9" id="KW-0798">TonB box</keyword>
<proteinExistence type="inferred from homology"/>
<dbReference type="Pfam" id="PF07715">
    <property type="entry name" value="Plug"/>
    <property type="match status" value="1"/>
</dbReference>
<dbReference type="NCBIfam" id="TIGR04057">
    <property type="entry name" value="SusC_RagA_signa"/>
    <property type="match status" value="1"/>
</dbReference>
<dbReference type="EMBL" id="AYUF01000482">
    <property type="protein sequence ID" value="ETK01403.1"/>
    <property type="molecule type" value="Genomic_DNA"/>
</dbReference>
<organism evidence="13 14">
    <name type="scientific">Tannerella sp. oral taxon BU063 isolate Cell 2</name>
    <dbReference type="NCBI Taxonomy" id="1411148"/>
    <lineage>
        <taxon>Bacteria</taxon>
        <taxon>Pseudomonadati</taxon>
        <taxon>Bacteroidota</taxon>
        <taxon>Bacteroidia</taxon>
        <taxon>Bacteroidales</taxon>
        <taxon>Tannerellaceae</taxon>
        <taxon>Tannerella</taxon>
    </lineage>
</organism>
<keyword evidence="6 8" id="KW-0472">Membrane</keyword>
<keyword evidence="2 8" id="KW-0813">Transport</keyword>
<feature type="domain" description="TonB-dependent receptor plug" evidence="12">
    <location>
        <begin position="122"/>
        <end position="241"/>
    </location>
</feature>
<dbReference type="SUPFAM" id="SSF56935">
    <property type="entry name" value="Porins"/>
    <property type="match status" value="1"/>
</dbReference>
<dbReference type="Proteomes" id="UP000018837">
    <property type="component" value="Unassembled WGS sequence"/>
</dbReference>
<dbReference type="InterPro" id="IPR008969">
    <property type="entry name" value="CarboxyPept-like_regulatory"/>
</dbReference>
<dbReference type="InterPro" id="IPR023997">
    <property type="entry name" value="TonB-dep_OMP_SusC/RagA_CS"/>
</dbReference>
<dbReference type="Gene3D" id="2.60.40.1120">
    <property type="entry name" value="Carboxypeptidase-like, regulatory domain"/>
    <property type="match status" value="1"/>
</dbReference>
<protein>
    <submittedName>
        <fullName evidence="13">TonB-dependent receptor</fullName>
    </submittedName>
</protein>
<evidence type="ECO:0000256" key="10">
    <source>
        <dbReference type="SAM" id="SignalP"/>
    </source>
</evidence>
<feature type="chain" id="PRO_5004812424" evidence="10">
    <location>
        <begin position="26"/>
        <end position="939"/>
    </location>
</feature>
<dbReference type="PROSITE" id="PS52016">
    <property type="entry name" value="TONB_DEPENDENT_REC_3"/>
    <property type="match status" value="1"/>
</dbReference>
<evidence type="ECO:0000259" key="12">
    <source>
        <dbReference type="Pfam" id="PF07715"/>
    </source>
</evidence>
<dbReference type="InterPro" id="IPR039426">
    <property type="entry name" value="TonB-dep_rcpt-like"/>
</dbReference>
<evidence type="ECO:0000256" key="8">
    <source>
        <dbReference type="PROSITE-ProRule" id="PRU01360"/>
    </source>
</evidence>
<dbReference type="InterPro" id="IPR036942">
    <property type="entry name" value="Beta-barrel_TonB_sf"/>
</dbReference>
<dbReference type="Pfam" id="PF13715">
    <property type="entry name" value="CarbopepD_reg_2"/>
    <property type="match status" value="1"/>
</dbReference>
<feature type="signal peptide" evidence="10">
    <location>
        <begin position="1"/>
        <end position="25"/>
    </location>
</feature>
<name>W2C2W8_9BACT</name>
<dbReference type="InterPro" id="IPR012910">
    <property type="entry name" value="Plug_dom"/>
</dbReference>
<dbReference type="Gene3D" id="2.40.170.20">
    <property type="entry name" value="TonB-dependent receptor, beta-barrel domain"/>
    <property type="match status" value="1"/>
</dbReference>
<dbReference type="Gene3D" id="2.170.130.10">
    <property type="entry name" value="TonB-dependent receptor, plug domain"/>
    <property type="match status" value="1"/>
</dbReference>
<evidence type="ECO:0000256" key="1">
    <source>
        <dbReference type="ARBA" id="ARBA00004571"/>
    </source>
</evidence>
<comment type="caution">
    <text evidence="13">The sequence shown here is derived from an EMBL/GenBank/DDBJ whole genome shotgun (WGS) entry which is preliminary data.</text>
</comment>
<accession>W2C2W8</accession>
<dbReference type="AlphaFoldDB" id="W2C2W8"/>
<dbReference type="InterPro" id="IPR000531">
    <property type="entry name" value="Beta-barrel_TonB"/>
</dbReference>
<keyword evidence="7 8" id="KW-0998">Cell outer membrane</keyword>
<dbReference type="InterPro" id="IPR037066">
    <property type="entry name" value="Plug_dom_sf"/>
</dbReference>
<evidence type="ECO:0000256" key="5">
    <source>
        <dbReference type="ARBA" id="ARBA00023077"/>
    </source>
</evidence>
<keyword evidence="13" id="KW-0675">Receptor</keyword>
<keyword evidence="4 8" id="KW-0812">Transmembrane</keyword>
<keyword evidence="3 8" id="KW-1134">Transmembrane beta strand</keyword>
<keyword evidence="10" id="KW-0732">Signal</keyword>
<evidence type="ECO:0000313" key="13">
    <source>
        <dbReference type="EMBL" id="ETK01403.1"/>
    </source>
</evidence>
<reference evidence="13 14" key="1">
    <citation type="submission" date="2013-11" db="EMBL/GenBank/DDBJ databases">
        <title>Single cell genomics of uncultured Tannerella BU063 (oral taxon 286).</title>
        <authorList>
            <person name="Beall C.J."/>
            <person name="Campbell A.G."/>
            <person name="Griffen A.L."/>
            <person name="Podar M."/>
            <person name="Leys E.J."/>
        </authorList>
    </citation>
    <scope>NUCLEOTIDE SEQUENCE [LARGE SCALE GENOMIC DNA]</scope>
    <source>
        <strain evidence="13">Cell 2</strain>
    </source>
</reference>
<evidence type="ECO:0000256" key="6">
    <source>
        <dbReference type="ARBA" id="ARBA00023136"/>
    </source>
</evidence>
<sequence length="939" mass="103706">MTKRTTQFYLLTLLFLLCTATTALAQRRVEGRVVDNETGETLPGVNLVTRNGTYAVTDEKGTYNLPITRGDSVTVSYVGYEPQTIPAFYLIDHHEIRLKTGMELREVVVTASIASARNAKAVGSKIDKVDVERLMDQGTGSNLADIIDGRIGGVQMFQSNGKVGMPIRFNMRSGATLSMDRDPIIYVDGVRYNNSHTSDINTSQDAMSSLNDLPLEDIASIDVIKGPAAAASYGAEAANGVIVITTKRRSSAAADGGNLTGTVKFTQGVNTLARRYTQFVNNDDINNFFVNGNITRLYANLSKRFAPGNQLYFSLDENHTAGIVPGNRDVRHALMAAYDVTQDKFGMNVSLRYINGSLSLPQTAQGKNDAIWNLMRTQKPWGYVSERTWRAQSWTYDNDRVIGQARLSYLLPGAVKVETLLGMDVNFIRGEYLLPYGYLLNTNDKGARNVSNRRNSTLNWDIKANRRFDLGGGWQTTLTLLSQIVRRYETVNTVSTSVFSGNVTQLSAASEKQVSESDFEQRTWGLYGEAFFNYRNTLFINAGLRRDASNLIGANVASIYYPSLSVSYNQQAFKWRVAYGESGRLPYPTDAHTAYALTGSSAYGPLVAPSTQGNPNIRPERMREIELGTDVNLKRHRIGLSLYGQFTSDAIIYVPLRSSFGWLGSRPENIGSVRGYGFELNWNGTVWENRSAGNALDLFVSVNGQTNEVTNTGGRTIENLPNVIKEGQPAYAFYYKKVEGARYDAKGVYKGAQESKEYEYLGKPFPTVNGAVGFELKLFHNLTFNARVNYATGASVYNQSYYNVAGLGDNLKKREDLKAALAKETPGTDAYRATAEQLAHTERNRDNYIEKADFIRLSSLSVGYDFSSPVRRATNNVFKACRLMLSAQNLILITNYSGAEPQIEANGGTRQTRGIGSLSRDITNAPAPRSFIASLTIGF</sequence>
<evidence type="ECO:0000259" key="11">
    <source>
        <dbReference type="Pfam" id="PF00593"/>
    </source>
</evidence>
<comment type="subcellular location">
    <subcellularLocation>
        <location evidence="1 8">Cell outer membrane</location>
        <topology evidence="1 8">Multi-pass membrane protein</topology>
    </subcellularLocation>
</comment>
<evidence type="ECO:0000256" key="2">
    <source>
        <dbReference type="ARBA" id="ARBA00022448"/>
    </source>
</evidence>
<evidence type="ECO:0000313" key="14">
    <source>
        <dbReference type="Proteomes" id="UP000018837"/>
    </source>
</evidence>
<dbReference type="GO" id="GO:0009279">
    <property type="term" value="C:cell outer membrane"/>
    <property type="evidence" value="ECO:0007669"/>
    <property type="project" value="UniProtKB-SubCell"/>
</dbReference>